<organism evidence="2 3">
    <name type="scientific">Piedraia hortae CBS 480.64</name>
    <dbReference type="NCBI Taxonomy" id="1314780"/>
    <lineage>
        <taxon>Eukaryota</taxon>
        <taxon>Fungi</taxon>
        <taxon>Dikarya</taxon>
        <taxon>Ascomycota</taxon>
        <taxon>Pezizomycotina</taxon>
        <taxon>Dothideomycetes</taxon>
        <taxon>Dothideomycetidae</taxon>
        <taxon>Capnodiales</taxon>
        <taxon>Piedraiaceae</taxon>
        <taxon>Piedraia</taxon>
    </lineage>
</organism>
<name>A0A6A7BST3_9PEZI</name>
<dbReference type="Proteomes" id="UP000799421">
    <property type="component" value="Unassembled WGS sequence"/>
</dbReference>
<keyword evidence="3" id="KW-1185">Reference proteome</keyword>
<gene>
    <name evidence="2" type="ORF">K470DRAFT_289617</name>
</gene>
<evidence type="ECO:0000313" key="3">
    <source>
        <dbReference type="Proteomes" id="UP000799421"/>
    </source>
</evidence>
<protein>
    <submittedName>
        <fullName evidence="2">Uncharacterized protein</fullName>
    </submittedName>
</protein>
<feature type="region of interest" description="Disordered" evidence="1">
    <location>
        <begin position="1"/>
        <end position="33"/>
    </location>
</feature>
<sequence length="154" mass="17492">MPADEGTPAPSDGKDGFLLSPMGRSEQLQREEPTYSIRTASRVPQKQQIPWIHHLAWDICLCRCLKSQCDAAVRTQKWRGDAVLDKILAAFEEPRQDLQRNCTSVPGLQMTYRVQEAPGHLQETFIDEQGQAILFRPKLDPKTWNTYLGVGSFH</sequence>
<accession>A0A6A7BST3</accession>
<evidence type="ECO:0000313" key="2">
    <source>
        <dbReference type="EMBL" id="KAF2858386.1"/>
    </source>
</evidence>
<dbReference type="OrthoDB" id="3814018at2759"/>
<reference evidence="2" key="1">
    <citation type="journal article" date="2020" name="Stud. Mycol.">
        <title>101 Dothideomycetes genomes: a test case for predicting lifestyles and emergence of pathogens.</title>
        <authorList>
            <person name="Haridas S."/>
            <person name="Albert R."/>
            <person name="Binder M."/>
            <person name="Bloem J."/>
            <person name="Labutti K."/>
            <person name="Salamov A."/>
            <person name="Andreopoulos B."/>
            <person name="Baker S."/>
            <person name="Barry K."/>
            <person name="Bills G."/>
            <person name="Bluhm B."/>
            <person name="Cannon C."/>
            <person name="Castanera R."/>
            <person name="Culley D."/>
            <person name="Daum C."/>
            <person name="Ezra D."/>
            <person name="Gonzalez J."/>
            <person name="Henrissat B."/>
            <person name="Kuo A."/>
            <person name="Liang C."/>
            <person name="Lipzen A."/>
            <person name="Lutzoni F."/>
            <person name="Magnuson J."/>
            <person name="Mondo S."/>
            <person name="Nolan M."/>
            <person name="Ohm R."/>
            <person name="Pangilinan J."/>
            <person name="Park H.-J."/>
            <person name="Ramirez L."/>
            <person name="Alfaro M."/>
            <person name="Sun H."/>
            <person name="Tritt A."/>
            <person name="Yoshinaga Y."/>
            <person name="Zwiers L.-H."/>
            <person name="Turgeon B."/>
            <person name="Goodwin S."/>
            <person name="Spatafora J."/>
            <person name="Crous P."/>
            <person name="Grigoriev I."/>
        </authorList>
    </citation>
    <scope>NUCLEOTIDE SEQUENCE</scope>
    <source>
        <strain evidence="2">CBS 480.64</strain>
    </source>
</reference>
<dbReference type="AlphaFoldDB" id="A0A6A7BST3"/>
<dbReference type="EMBL" id="MU006011">
    <property type="protein sequence ID" value="KAF2858386.1"/>
    <property type="molecule type" value="Genomic_DNA"/>
</dbReference>
<proteinExistence type="predicted"/>
<evidence type="ECO:0000256" key="1">
    <source>
        <dbReference type="SAM" id="MobiDB-lite"/>
    </source>
</evidence>